<keyword evidence="1" id="KW-0472">Membrane</keyword>
<evidence type="ECO:0008006" key="4">
    <source>
        <dbReference type="Google" id="ProtNLM"/>
    </source>
</evidence>
<reference evidence="3" key="1">
    <citation type="journal article" date="2019" name="Int. J. Syst. Evol. Microbiol.">
        <title>The Global Catalogue of Microorganisms (GCM) 10K type strain sequencing project: providing services to taxonomists for standard genome sequencing and annotation.</title>
        <authorList>
            <consortium name="The Broad Institute Genomics Platform"/>
            <consortium name="The Broad Institute Genome Sequencing Center for Infectious Disease"/>
            <person name="Wu L."/>
            <person name="Ma J."/>
        </authorList>
    </citation>
    <scope>NUCLEOTIDE SEQUENCE [LARGE SCALE GENOMIC DNA]</scope>
    <source>
        <strain evidence="3">JCM 17591</strain>
    </source>
</reference>
<organism evidence="2 3">
    <name type="scientific">Gryllotalpicola koreensis</name>
    <dbReference type="NCBI Taxonomy" id="993086"/>
    <lineage>
        <taxon>Bacteria</taxon>
        <taxon>Bacillati</taxon>
        <taxon>Actinomycetota</taxon>
        <taxon>Actinomycetes</taxon>
        <taxon>Micrococcales</taxon>
        <taxon>Microbacteriaceae</taxon>
        <taxon>Gryllotalpicola</taxon>
    </lineage>
</organism>
<evidence type="ECO:0000313" key="2">
    <source>
        <dbReference type="EMBL" id="GAA4175989.1"/>
    </source>
</evidence>
<comment type="caution">
    <text evidence="2">The sequence shown here is derived from an EMBL/GenBank/DDBJ whole genome shotgun (WGS) entry which is preliminary data.</text>
</comment>
<keyword evidence="1" id="KW-0812">Transmembrane</keyword>
<evidence type="ECO:0000256" key="1">
    <source>
        <dbReference type="SAM" id="Phobius"/>
    </source>
</evidence>
<proteinExistence type="predicted"/>
<name>A0ABP8A262_9MICO</name>
<dbReference type="RefSeq" id="WP_344754363.1">
    <property type="nucleotide sequence ID" value="NZ_BAABBW010000003.1"/>
</dbReference>
<keyword evidence="3" id="KW-1185">Reference proteome</keyword>
<dbReference type="Proteomes" id="UP001501079">
    <property type="component" value="Unassembled WGS sequence"/>
</dbReference>
<dbReference type="EMBL" id="BAABBW010000003">
    <property type="protein sequence ID" value="GAA4175989.1"/>
    <property type="molecule type" value="Genomic_DNA"/>
</dbReference>
<feature type="transmembrane region" description="Helical" evidence="1">
    <location>
        <begin position="43"/>
        <end position="67"/>
    </location>
</feature>
<gene>
    <name evidence="2" type="ORF">GCM10022287_22460</name>
</gene>
<protein>
    <recommendedName>
        <fullName evidence="4">DUF4190 domain-containing protein</fullName>
    </recommendedName>
</protein>
<evidence type="ECO:0000313" key="3">
    <source>
        <dbReference type="Proteomes" id="UP001501079"/>
    </source>
</evidence>
<sequence>MSVGTAVLAVFALLYGVLAGVLAYAIATAQQSEAPRDVQILGWVMFSIASTVSLGMLTLGVLALIGVMP</sequence>
<keyword evidence="1" id="KW-1133">Transmembrane helix</keyword>
<accession>A0ABP8A262</accession>